<comment type="caution">
    <text evidence="2">The sequence shown here is derived from an EMBL/GenBank/DDBJ whole genome shotgun (WGS) entry which is preliminary data.</text>
</comment>
<evidence type="ECO:0000313" key="2">
    <source>
        <dbReference type="EMBL" id="KAF9621134.1"/>
    </source>
</evidence>
<dbReference type="PANTHER" id="PTHR33526">
    <property type="entry name" value="OS07G0123800 PROTEIN"/>
    <property type="match status" value="1"/>
</dbReference>
<protein>
    <submittedName>
        <fullName evidence="2">Uncharacterized protein</fullName>
    </submittedName>
</protein>
<dbReference type="InterPro" id="IPR016972">
    <property type="entry name" value="UCP031279"/>
</dbReference>
<dbReference type="PANTHER" id="PTHR33526:SF4">
    <property type="entry name" value="OS07G0123800 PROTEIN"/>
    <property type="match status" value="1"/>
</dbReference>
<dbReference type="Proteomes" id="UP000631114">
    <property type="component" value="Unassembled WGS sequence"/>
</dbReference>
<dbReference type="OrthoDB" id="694638at2759"/>
<proteinExistence type="predicted"/>
<sequence length="156" mass="17688">MSNRAAKHESVFIRCVKAPFRILGRARDFYVRSLTDCSGRMSEASVIVGYPGGSVNIVPRSFSVNSSRSNDDEDIKELMRAASQRGLREKLEMEIQQLQQLSKKTDALPRSRTVAIGRIDEDKPCDFDEDLKTKPDLLYPRSKSYAVSKKNTSKLW</sequence>
<gene>
    <name evidence="2" type="ORF">IFM89_016628</name>
</gene>
<accession>A0A835IPT0</accession>
<keyword evidence="1" id="KW-0175">Coiled coil</keyword>
<reference evidence="2 3" key="1">
    <citation type="submission" date="2020-10" db="EMBL/GenBank/DDBJ databases">
        <title>The Coptis chinensis genome and diversification of protoberbering-type alkaloids.</title>
        <authorList>
            <person name="Wang B."/>
            <person name="Shu S."/>
            <person name="Song C."/>
            <person name="Liu Y."/>
        </authorList>
    </citation>
    <scope>NUCLEOTIDE SEQUENCE [LARGE SCALE GENOMIC DNA]</scope>
    <source>
        <strain evidence="2">HL-2020</strain>
        <tissue evidence="2">Leaf</tissue>
    </source>
</reference>
<dbReference type="EMBL" id="JADFTS010000002">
    <property type="protein sequence ID" value="KAF9621134.1"/>
    <property type="molecule type" value="Genomic_DNA"/>
</dbReference>
<organism evidence="2 3">
    <name type="scientific">Coptis chinensis</name>
    <dbReference type="NCBI Taxonomy" id="261450"/>
    <lineage>
        <taxon>Eukaryota</taxon>
        <taxon>Viridiplantae</taxon>
        <taxon>Streptophyta</taxon>
        <taxon>Embryophyta</taxon>
        <taxon>Tracheophyta</taxon>
        <taxon>Spermatophyta</taxon>
        <taxon>Magnoliopsida</taxon>
        <taxon>Ranunculales</taxon>
        <taxon>Ranunculaceae</taxon>
        <taxon>Coptidoideae</taxon>
        <taxon>Coptis</taxon>
    </lineage>
</organism>
<keyword evidence="3" id="KW-1185">Reference proteome</keyword>
<feature type="coiled-coil region" evidence="1">
    <location>
        <begin position="81"/>
        <end position="108"/>
    </location>
</feature>
<dbReference type="AlphaFoldDB" id="A0A835IPT0"/>
<name>A0A835IPT0_9MAGN</name>
<dbReference type="PIRSF" id="PIRSF031279">
    <property type="entry name" value="UCP031279"/>
    <property type="match status" value="1"/>
</dbReference>
<evidence type="ECO:0000256" key="1">
    <source>
        <dbReference type="SAM" id="Coils"/>
    </source>
</evidence>
<evidence type="ECO:0000313" key="3">
    <source>
        <dbReference type="Proteomes" id="UP000631114"/>
    </source>
</evidence>